<accession>A0A2D2AUN9</accession>
<keyword evidence="3 8" id="KW-1134">Transmembrane beta strand</keyword>
<dbReference type="InterPro" id="IPR037066">
    <property type="entry name" value="Plug_dom_sf"/>
</dbReference>
<keyword evidence="5 9" id="KW-0798">TonB box</keyword>
<evidence type="ECO:0000256" key="2">
    <source>
        <dbReference type="ARBA" id="ARBA00022448"/>
    </source>
</evidence>
<feature type="domain" description="TonB-dependent receptor plug" evidence="12">
    <location>
        <begin position="70"/>
        <end position="177"/>
    </location>
</feature>
<dbReference type="RefSeq" id="WP_099620944.1">
    <property type="nucleotide sequence ID" value="NZ_CP024201.1"/>
</dbReference>
<comment type="subcellular location">
    <subcellularLocation>
        <location evidence="1 8">Cell outer membrane</location>
        <topology evidence="1 8">Multi-pass membrane protein</topology>
    </subcellularLocation>
</comment>
<keyword evidence="4 8" id="KW-0812">Transmembrane</keyword>
<gene>
    <name evidence="13" type="ORF">CSW64_04295</name>
</gene>
<protein>
    <submittedName>
        <fullName evidence="13">TonB-dependent receptor</fullName>
    </submittedName>
</protein>
<dbReference type="InterPro" id="IPR006311">
    <property type="entry name" value="TAT_signal"/>
</dbReference>
<evidence type="ECO:0000313" key="14">
    <source>
        <dbReference type="Proteomes" id="UP000228945"/>
    </source>
</evidence>
<feature type="signal peptide" evidence="10">
    <location>
        <begin position="1"/>
        <end position="25"/>
    </location>
</feature>
<dbReference type="InterPro" id="IPR036942">
    <property type="entry name" value="Beta-barrel_TonB_sf"/>
</dbReference>
<dbReference type="KEGG" id="cmb:CSW64_04295"/>
<dbReference type="Gene3D" id="2.40.170.20">
    <property type="entry name" value="TonB-dependent receptor, beta-barrel domain"/>
    <property type="match status" value="1"/>
</dbReference>
<dbReference type="AlphaFoldDB" id="A0A2D2AUN9"/>
<dbReference type="OrthoDB" id="7051241at2"/>
<evidence type="ECO:0000256" key="7">
    <source>
        <dbReference type="ARBA" id="ARBA00023237"/>
    </source>
</evidence>
<dbReference type="PROSITE" id="PS52016">
    <property type="entry name" value="TONB_DEPENDENT_REC_3"/>
    <property type="match status" value="1"/>
</dbReference>
<evidence type="ECO:0000256" key="5">
    <source>
        <dbReference type="ARBA" id="ARBA00023077"/>
    </source>
</evidence>
<dbReference type="InterPro" id="IPR012910">
    <property type="entry name" value="Plug_dom"/>
</dbReference>
<keyword evidence="7 8" id="KW-0998">Cell outer membrane</keyword>
<dbReference type="SUPFAM" id="SSF56935">
    <property type="entry name" value="Porins"/>
    <property type="match status" value="1"/>
</dbReference>
<feature type="chain" id="PRO_5016413993" evidence="10">
    <location>
        <begin position="26"/>
        <end position="995"/>
    </location>
</feature>
<evidence type="ECO:0000256" key="1">
    <source>
        <dbReference type="ARBA" id="ARBA00004571"/>
    </source>
</evidence>
<dbReference type="InterPro" id="IPR039426">
    <property type="entry name" value="TonB-dep_rcpt-like"/>
</dbReference>
<dbReference type="EMBL" id="CP024201">
    <property type="protein sequence ID" value="ATQ41687.1"/>
    <property type="molecule type" value="Genomic_DNA"/>
</dbReference>
<feature type="domain" description="TonB-dependent receptor-like beta-barrel" evidence="11">
    <location>
        <begin position="424"/>
        <end position="959"/>
    </location>
</feature>
<evidence type="ECO:0000256" key="8">
    <source>
        <dbReference type="PROSITE-ProRule" id="PRU01360"/>
    </source>
</evidence>
<keyword evidence="10" id="KW-0732">Signal</keyword>
<evidence type="ECO:0000256" key="6">
    <source>
        <dbReference type="ARBA" id="ARBA00023136"/>
    </source>
</evidence>
<evidence type="ECO:0000259" key="12">
    <source>
        <dbReference type="Pfam" id="PF07715"/>
    </source>
</evidence>
<dbReference type="Pfam" id="PF07715">
    <property type="entry name" value="Plug"/>
    <property type="match status" value="1"/>
</dbReference>
<organism evidence="13 14">
    <name type="scientific">Caulobacter mirabilis</name>
    <dbReference type="NCBI Taxonomy" id="69666"/>
    <lineage>
        <taxon>Bacteria</taxon>
        <taxon>Pseudomonadati</taxon>
        <taxon>Pseudomonadota</taxon>
        <taxon>Alphaproteobacteria</taxon>
        <taxon>Caulobacterales</taxon>
        <taxon>Caulobacteraceae</taxon>
        <taxon>Caulobacter</taxon>
    </lineage>
</organism>
<keyword evidence="6 8" id="KW-0472">Membrane</keyword>
<sequence>MADAAYRRRLLGSSFIASLATFASASLIAAPAAALTQETAAPQDRGEHAQVEEVVITGSRIARKDYVANSPIVTVTQEDFQATGSINIESLINDLPQFTAAGNAASNSPNTAGQANVQLRGLGAIRTLVLLNGRRVVPSNASSVVDLNLLPTPLIANIETITGGASSTYGSDAVAGVLNFLVNDKFEGVQLDLQYGQSDRGDAATTAVSLTMGGDIADGRGRAVLSLSYSERDSVYNAARRPLAISGFAGTSPLGSTVFDATNLPTAAAVSAAVPGAARGNTFGFNNDGTLFAYQGARDYVSPGGLDYEGFRTPGPLQQTDFAYNTGELNYMIIPQTRYNMYGAASYEINPAVEVYADVMFSQYESGNSLASNPATGPNTGFRVPSTNPFIPAELRAVLDSRPDPAGSFRLDKRFNMLGARQQLERYNVYQITTGVRGDLGLRDWTYDAYLAYGRVDNGTTYTGYLSRSAVQRLLDASDGGASTCAGGFNPFGETKLSASCISYISRVARNTTVTDQRVLEANLQGGAFTLPAGEVRVALGGSYREQNYRFEPDTLLTSTFTLNGVTGPELAGAAGQPLSGADKVYEGYGEVLIPLARDLPFVRNLETNLGYRVSSYDSIGRVSSYKVDANWEVVDGLRVRGGVQRAVRAPSIGELFGPRNLAFPSIGVPVSSTGVRQFSGDPCDIRGAYRAPGAAGAEGVRALCLAQSVPNQVIDAYTFSNSQVVGVTGGNPDLQEETADSFTVGVSWQSRFSNPWLSHLSGSIDYYDITIEQVVGTVSVTEQLRRCYNQDGVSNPKYDPNNFFCQLFSRDPNSGQITNTLETNANLGTLETTGIDFQVDWRLNLADIGAPDWGALAFNMTGAKLLKWQRQDIPGGPFTDRKGTISNAFGLTLPEWKLLTSANWIHGPLNLGVRWRYQGAVENFNNRAQTIDAIHYFDASGSWKVNEVLSLRAGVNNLTDEAPPIYTPAIASNTDPSTYDLIGRRYYVGLTAKF</sequence>
<evidence type="ECO:0000256" key="10">
    <source>
        <dbReference type="SAM" id="SignalP"/>
    </source>
</evidence>
<dbReference type="GO" id="GO:0009279">
    <property type="term" value="C:cell outer membrane"/>
    <property type="evidence" value="ECO:0007669"/>
    <property type="project" value="UniProtKB-SubCell"/>
</dbReference>
<keyword evidence="2 8" id="KW-0813">Transport</keyword>
<proteinExistence type="inferred from homology"/>
<name>A0A2D2AUN9_9CAUL</name>
<keyword evidence="13" id="KW-0675">Receptor</keyword>
<dbReference type="Proteomes" id="UP000228945">
    <property type="component" value="Chromosome"/>
</dbReference>
<dbReference type="PROSITE" id="PS51318">
    <property type="entry name" value="TAT"/>
    <property type="match status" value="1"/>
</dbReference>
<dbReference type="Pfam" id="PF00593">
    <property type="entry name" value="TonB_dep_Rec_b-barrel"/>
    <property type="match status" value="1"/>
</dbReference>
<comment type="similarity">
    <text evidence="8 9">Belongs to the TonB-dependent receptor family.</text>
</comment>
<evidence type="ECO:0000256" key="4">
    <source>
        <dbReference type="ARBA" id="ARBA00022692"/>
    </source>
</evidence>
<dbReference type="Gene3D" id="2.170.130.10">
    <property type="entry name" value="TonB-dependent receptor, plug domain"/>
    <property type="match status" value="1"/>
</dbReference>
<evidence type="ECO:0000256" key="3">
    <source>
        <dbReference type="ARBA" id="ARBA00022452"/>
    </source>
</evidence>
<keyword evidence="14" id="KW-1185">Reference proteome</keyword>
<evidence type="ECO:0000313" key="13">
    <source>
        <dbReference type="EMBL" id="ATQ41687.1"/>
    </source>
</evidence>
<evidence type="ECO:0000256" key="9">
    <source>
        <dbReference type="RuleBase" id="RU003357"/>
    </source>
</evidence>
<dbReference type="InterPro" id="IPR000531">
    <property type="entry name" value="Beta-barrel_TonB"/>
</dbReference>
<dbReference type="PANTHER" id="PTHR47234:SF2">
    <property type="entry name" value="TONB-DEPENDENT RECEPTOR"/>
    <property type="match status" value="1"/>
</dbReference>
<dbReference type="PANTHER" id="PTHR47234">
    <property type="match status" value="1"/>
</dbReference>
<reference evidence="13 14" key="1">
    <citation type="submission" date="2017-10" db="EMBL/GenBank/DDBJ databases">
        <title>Genome sequence of Caulobacter mirabilis FWC38.</title>
        <authorList>
            <person name="Fiebig A."/>
            <person name="Crosson S."/>
        </authorList>
    </citation>
    <scope>NUCLEOTIDE SEQUENCE [LARGE SCALE GENOMIC DNA]</scope>
    <source>
        <strain evidence="13 14">FWC 38</strain>
    </source>
</reference>
<evidence type="ECO:0000259" key="11">
    <source>
        <dbReference type="Pfam" id="PF00593"/>
    </source>
</evidence>